<dbReference type="AlphaFoldDB" id="A0A026W1L7"/>
<organism evidence="1 2">
    <name type="scientific">Ooceraea biroi</name>
    <name type="common">Clonal raider ant</name>
    <name type="synonym">Cerapachys biroi</name>
    <dbReference type="NCBI Taxonomy" id="2015173"/>
    <lineage>
        <taxon>Eukaryota</taxon>
        <taxon>Metazoa</taxon>
        <taxon>Ecdysozoa</taxon>
        <taxon>Arthropoda</taxon>
        <taxon>Hexapoda</taxon>
        <taxon>Insecta</taxon>
        <taxon>Pterygota</taxon>
        <taxon>Neoptera</taxon>
        <taxon>Endopterygota</taxon>
        <taxon>Hymenoptera</taxon>
        <taxon>Apocrita</taxon>
        <taxon>Aculeata</taxon>
        <taxon>Formicoidea</taxon>
        <taxon>Formicidae</taxon>
        <taxon>Dorylinae</taxon>
        <taxon>Ooceraea</taxon>
    </lineage>
</organism>
<evidence type="ECO:0000313" key="2">
    <source>
        <dbReference type="Proteomes" id="UP000053097"/>
    </source>
</evidence>
<keyword evidence="2" id="KW-1185">Reference proteome</keyword>
<sequence length="73" mass="8347">MDESGVDMGFDLTAALAVADPAFHHTNFRDYDDDFEQALSLLSTSTKDVMYYELKSRAPDTGRYVVLCRRLMY</sequence>
<evidence type="ECO:0000313" key="1">
    <source>
        <dbReference type="EMBL" id="EZA49957.1"/>
    </source>
</evidence>
<accession>A0A026W1L7</accession>
<dbReference type="Proteomes" id="UP000053097">
    <property type="component" value="Unassembled WGS sequence"/>
</dbReference>
<protein>
    <submittedName>
        <fullName evidence="1">Uncharacterized protein</fullName>
    </submittedName>
</protein>
<dbReference type="EMBL" id="KK107488">
    <property type="protein sequence ID" value="EZA49957.1"/>
    <property type="molecule type" value="Genomic_DNA"/>
</dbReference>
<reference evidence="1 2" key="1">
    <citation type="journal article" date="2014" name="Curr. Biol.">
        <title>The genome of the clonal raider ant Cerapachys biroi.</title>
        <authorList>
            <person name="Oxley P.R."/>
            <person name="Ji L."/>
            <person name="Fetter-Pruneda I."/>
            <person name="McKenzie S.K."/>
            <person name="Li C."/>
            <person name="Hu H."/>
            <person name="Zhang G."/>
            <person name="Kronauer D.J."/>
        </authorList>
    </citation>
    <scope>NUCLEOTIDE SEQUENCE [LARGE SCALE GENOMIC DNA]</scope>
</reference>
<proteinExistence type="predicted"/>
<gene>
    <name evidence="1" type="ORF">X777_11445</name>
</gene>
<name>A0A026W1L7_OOCBI</name>